<evidence type="ECO:0000256" key="1">
    <source>
        <dbReference type="SAM" id="MobiDB-lite"/>
    </source>
</evidence>
<evidence type="ECO:0000256" key="2">
    <source>
        <dbReference type="SAM" id="Phobius"/>
    </source>
</evidence>
<organism evidence="3 4">
    <name type="scientific">Mangrovivirga cuniculi</name>
    <dbReference type="NCBI Taxonomy" id="2715131"/>
    <lineage>
        <taxon>Bacteria</taxon>
        <taxon>Pseudomonadati</taxon>
        <taxon>Bacteroidota</taxon>
        <taxon>Cytophagia</taxon>
        <taxon>Cytophagales</taxon>
        <taxon>Mangrovivirgaceae</taxon>
        <taxon>Mangrovivirga</taxon>
    </lineage>
</organism>
<gene>
    <name evidence="3" type="ORF">DCC35_14265</name>
</gene>
<keyword evidence="2" id="KW-1133">Transmembrane helix</keyword>
<feature type="compositionally biased region" description="Basic and acidic residues" evidence="1">
    <location>
        <begin position="154"/>
        <end position="163"/>
    </location>
</feature>
<dbReference type="OrthoDB" id="1523584at2"/>
<reference evidence="3 4" key="1">
    <citation type="submission" date="2018-04" db="EMBL/GenBank/DDBJ databases">
        <title>Complete genome uncultured novel isolate.</title>
        <authorList>
            <person name="Merlino G."/>
        </authorList>
    </citation>
    <scope>NUCLEOTIDE SEQUENCE [LARGE SCALE GENOMIC DNA]</scope>
    <source>
        <strain evidence="4">R1DC9</strain>
    </source>
</reference>
<sequence length="422" mass="47940">MENKDNLEELFRKGLAYEPTDYRESDWEGMSAKLDAAPEAQVNKWKKISYVLTGIIILLLMYLGGREYSIYKENLAVLNANNEENYQDNESISNNQNYSEGISEPILENNSTSGSQEYIEGNNSYQSFKNSTAGDLHKQYGNSPVYNNTGIDDDSGKERDAKSIKSGGVENSNIGDSKVVSGSNVKMLEASSDFIYTKKKTNHYNDLIHEKPQMILYGVNNDFVDPDSQDKLHPAISLAAYVAADMSTVNFSGFDRFDDRLGFSIFLNLNSKWSIETGANISNKYYWADEGGYRTGGYYSDPDQTYGVCEVLDIPLNVRYYFNTSGKTHWFVSSGISSWLMLEERYDYFYDYNQYENPTGWYGENENYHWFGVLNFEAGLERRLTDKWSITASPYFNLPLKGVGNGQVRLLSNGLKVGLKFN</sequence>
<accession>A0A4D7JUH0</accession>
<feature type="compositionally biased region" description="Polar residues" evidence="1">
    <location>
        <begin position="108"/>
        <end position="133"/>
    </location>
</feature>
<keyword evidence="2" id="KW-0472">Membrane</keyword>
<evidence type="ECO:0008006" key="5">
    <source>
        <dbReference type="Google" id="ProtNLM"/>
    </source>
</evidence>
<dbReference type="AlphaFoldDB" id="A0A4D7JUH0"/>
<keyword evidence="2" id="KW-0812">Transmembrane</keyword>
<dbReference type="KEGG" id="fpf:DCC35_14265"/>
<evidence type="ECO:0000313" key="3">
    <source>
        <dbReference type="EMBL" id="QCK15826.1"/>
    </source>
</evidence>
<feature type="transmembrane region" description="Helical" evidence="2">
    <location>
        <begin position="48"/>
        <end position="65"/>
    </location>
</feature>
<name>A0A4D7JUH0_9BACT</name>
<dbReference type="EMBL" id="CP028923">
    <property type="protein sequence ID" value="QCK15826.1"/>
    <property type="molecule type" value="Genomic_DNA"/>
</dbReference>
<feature type="region of interest" description="Disordered" evidence="1">
    <location>
        <begin position="88"/>
        <end position="176"/>
    </location>
</feature>
<dbReference type="Proteomes" id="UP000298616">
    <property type="component" value="Chromosome"/>
</dbReference>
<protein>
    <recommendedName>
        <fullName evidence="5">Outer membrane protein beta-barrel domain-containing protein</fullName>
    </recommendedName>
</protein>
<feature type="compositionally biased region" description="Polar residues" evidence="1">
    <location>
        <begin position="88"/>
        <end position="100"/>
    </location>
</feature>
<feature type="compositionally biased region" description="Polar residues" evidence="1">
    <location>
        <begin position="140"/>
        <end position="150"/>
    </location>
</feature>
<dbReference type="RefSeq" id="WP_137091423.1">
    <property type="nucleotide sequence ID" value="NZ_CP028923.1"/>
</dbReference>
<proteinExistence type="predicted"/>
<evidence type="ECO:0000313" key="4">
    <source>
        <dbReference type="Proteomes" id="UP000298616"/>
    </source>
</evidence>
<keyword evidence="4" id="KW-1185">Reference proteome</keyword>